<evidence type="ECO:0000313" key="3">
    <source>
        <dbReference type="EMBL" id="EOD66509.1"/>
    </source>
</evidence>
<feature type="signal peptide" evidence="1">
    <location>
        <begin position="1"/>
        <end position="26"/>
    </location>
</feature>
<keyword evidence="1" id="KW-0732">Signal</keyword>
<feature type="chain" id="PRO_5004351939" description="DUF6801 domain-containing protein" evidence="1">
    <location>
        <begin position="27"/>
        <end position="193"/>
    </location>
</feature>
<sequence length="193" mass="19201">MRVFRSLSLALATTAALAGAAAPAHASTAFHVDSAGYTCQFPDGSPQTATLTAGFTGPDTVAPGAAFGLSDVSGSVTLSPAASAWLTGRGIDGLLGGRVAVFVEAVNGPRSTDNPPAATNKPATWGPGPVVVEFAGGRSSHTAGASGTITFTPGQLILLLSLHRPDGTPTFYSVICRPPAGQDAAFTPALPIT</sequence>
<protein>
    <recommendedName>
        <fullName evidence="2">DUF6801 domain-containing protein</fullName>
    </recommendedName>
</protein>
<evidence type="ECO:0000259" key="2">
    <source>
        <dbReference type="Pfam" id="PF20611"/>
    </source>
</evidence>
<dbReference type="RefSeq" id="WP_003090581.1">
    <property type="nucleotide sequence ID" value="NZ_AOUO01000301.1"/>
</dbReference>
<dbReference type="InterPro" id="IPR046542">
    <property type="entry name" value="DUF6801"/>
</dbReference>
<evidence type="ECO:0000256" key="1">
    <source>
        <dbReference type="SAM" id="SignalP"/>
    </source>
</evidence>
<proteinExistence type="predicted"/>
<reference evidence="3 4" key="1">
    <citation type="submission" date="2013-02" db="EMBL/GenBank/DDBJ databases">
        <title>Draft genome sequence of Amycolatopsis vancoresmycina strain DSM 44592T.</title>
        <authorList>
            <person name="Kumar S."/>
            <person name="Kaur N."/>
            <person name="Kaur C."/>
            <person name="Raghava G.P.S."/>
            <person name="Mayilraj S."/>
        </authorList>
    </citation>
    <scope>NUCLEOTIDE SEQUENCE [LARGE SCALE GENOMIC DNA]</scope>
    <source>
        <strain evidence="3 4">DSM 44592</strain>
    </source>
</reference>
<organism evidence="3 4">
    <name type="scientific">Amycolatopsis vancoresmycina DSM 44592</name>
    <dbReference type="NCBI Taxonomy" id="1292037"/>
    <lineage>
        <taxon>Bacteria</taxon>
        <taxon>Bacillati</taxon>
        <taxon>Actinomycetota</taxon>
        <taxon>Actinomycetes</taxon>
        <taxon>Pseudonocardiales</taxon>
        <taxon>Pseudonocardiaceae</taxon>
        <taxon>Amycolatopsis</taxon>
    </lineage>
</organism>
<dbReference type="PATRIC" id="fig|1292037.4.peg.3969"/>
<keyword evidence="4" id="KW-1185">Reference proteome</keyword>
<feature type="domain" description="DUF6801" evidence="2">
    <location>
        <begin position="37"/>
        <end position="186"/>
    </location>
</feature>
<evidence type="ECO:0000313" key="4">
    <source>
        <dbReference type="Proteomes" id="UP000014139"/>
    </source>
</evidence>
<accession>R1I7Z0</accession>
<dbReference type="AlphaFoldDB" id="R1I7Z0"/>
<name>R1I7Z0_9PSEU</name>
<dbReference type="Proteomes" id="UP000014139">
    <property type="component" value="Unassembled WGS sequence"/>
</dbReference>
<comment type="caution">
    <text evidence="3">The sequence shown here is derived from an EMBL/GenBank/DDBJ whole genome shotgun (WGS) entry which is preliminary data.</text>
</comment>
<dbReference type="Pfam" id="PF20611">
    <property type="entry name" value="DUF6801"/>
    <property type="match status" value="1"/>
</dbReference>
<gene>
    <name evidence="3" type="ORF">H480_20947</name>
</gene>
<dbReference type="OrthoDB" id="9923282at2"/>
<dbReference type="EMBL" id="AOUO01000301">
    <property type="protein sequence ID" value="EOD66509.1"/>
    <property type="molecule type" value="Genomic_DNA"/>
</dbReference>